<keyword evidence="2" id="KW-1185">Reference proteome</keyword>
<gene>
    <name evidence="1" type="ORF">RPERSI_LOCUS566</name>
</gene>
<dbReference type="EMBL" id="CAJVQC010000441">
    <property type="protein sequence ID" value="CAG8470679.1"/>
    <property type="molecule type" value="Genomic_DNA"/>
</dbReference>
<dbReference type="Proteomes" id="UP000789920">
    <property type="component" value="Unassembled WGS sequence"/>
</dbReference>
<organism evidence="1 2">
    <name type="scientific">Racocetra persica</name>
    <dbReference type="NCBI Taxonomy" id="160502"/>
    <lineage>
        <taxon>Eukaryota</taxon>
        <taxon>Fungi</taxon>
        <taxon>Fungi incertae sedis</taxon>
        <taxon>Mucoromycota</taxon>
        <taxon>Glomeromycotina</taxon>
        <taxon>Glomeromycetes</taxon>
        <taxon>Diversisporales</taxon>
        <taxon>Gigasporaceae</taxon>
        <taxon>Racocetra</taxon>
    </lineage>
</organism>
<evidence type="ECO:0000313" key="2">
    <source>
        <dbReference type="Proteomes" id="UP000789920"/>
    </source>
</evidence>
<reference evidence="1" key="1">
    <citation type="submission" date="2021-06" db="EMBL/GenBank/DDBJ databases">
        <authorList>
            <person name="Kallberg Y."/>
            <person name="Tangrot J."/>
            <person name="Rosling A."/>
        </authorList>
    </citation>
    <scope>NUCLEOTIDE SEQUENCE</scope>
    <source>
        <strain evidence="1">MA461A</strain>
    </source>
</reference>
<proteinExistence type="predicted"/>
<comment type="caution">
    <text evidence="1">The sequence shown here is derived from an EMBL/GenBank/DDBJ whole genome shotgun (WGS) entry which is preliminary data.</text>
</comment>
<name>A0ACA9KFH0_9GLOM</name>
<protein>
    <submittedName>
        <fullName evidence="1">12919_t:CDS:1</fullName>
    </submittedName>
</protein>
<accession>A0ACA9KFH0</accession>
<evidence type="ECO:0000313" key="1">
    <source>
        <dbReference type="EMBL" id="CAG8470679.1"/>
    </source>
</evidence>
<sequence length="177" mass="20717">MGPFEVTEVISSTTYKLQLPSILHIHPVFYISCLKPYYHDEFEKREVLPPPPLLIDPNLGMKYEVKVILDKRSYHRQTQYLVKWKSYPLHDATWEPLKNLENCKQLVEDFEGKSESSLSRGKCREIDYLKCNSCNDCDSYNKHDLCNDHDDHNDVICAMIMMIVMIVMNVNCNLTIV</sequence>